<accession>A0A1V8TQY5</accession>
<dbReference type="InParanoid" id="A0A1V8TQY5"/>
<dbReference type="PANTHER" id="PTHR43400">
    <property type="entry name" value="FUMARATE REDUCTASE"/>
    <property type="match status" value="1"/>
</dbReference>
<dbReference type="SUPFAM" id="SSF51905">
    <property type="entry name" value="FAD/NAD(P)-binding domain"/>
    <property type="match status" value="1"/>
</dbReference>
<dbReference type="Proteomes" id="UP000192596">
    <property type="component" value="Unassembled WGS sequence"/>
</dbReference>
<dbReference type="NCBIfam" id="NF006130">
    <property type="entry name" value="PRK08274.1"/>
    <property type="match status" value="1"/>
</dbReference>
<feature type="domain" description="FAD-dependent oxidoreductase 2 FAD-binding" evidence="5">
    <location>
        <begin position="14"/>
        <end position="505"/>
    </location>
</feature>
<dbReference type="PANTHER" id="PTHR43400:SF7">
    <property type="entry name" value="FAD-DEPENDENT OXIDOREDUCTASE 2 FAD BINDING DOMAIN-CONTAINING PROTEIN"/>
    <property type="match status" value="1"/>
</dbReference>
<dbReference type="Gene3D" id="3.90.700.10">
    <property type="entry name" value="Succinate dehydrogenase/fumarate reductase flavoprotein, catalytic domain"/>
    <property type="match status" value="1"/>
</dbReference>
<name>A0A1V8TQY5_9PEZI</name>
<proteinExistence type="predicted"/>
<keyword evidence="7" id="KW-1185">Reference proteome</keyword>
<dbReference type="Pfam" id="PF00890">
    <property type="entry name" value="FAD_binding_2"/>
    <property type="match status" value="1"/>
</dbReference>
<evidence type="ECO:0000256" key="2">
    <source>
        <dbReference type="ARBA" id="ARBA00022630"/>
    </source>
</evidence>
<evidence type="ECO:0000256" key="1">
    <source>
        <dbReference type="ARBA" id="ARBA00001974"/>
    </source>
</evidence>
<dbReference type="InterPro" id="IPR003953">
    <property type="entry name" value="FAD-dep_OxRdtase_2_FAD-bd"/>
</dbReference>
<evidence type="ECO:0000259" key="5">
    <source>
        <dbReference type="Pfam" id="PF00890"/>
    </source>
</evidence>
<dbReference type="InterPro" id="IPR036188">
    <property type="entry name" value="FAD/NAD-bd_sf"/>
</dbReference>
<keyword evidence="4" id="KW-0560">Oxidoreductase</keyword>
<evidence type="ECO:0000256" key="4">
    <source>
        <dbReference type="ARBA" id="ARBA00023002"/>
    </source>
</evidence>
<dbReference type="InterPro" id="IPR050315">
    <property type="entry name" value="FAD-oxidoreductase_2"/>
</dbReference>
<dbReference type="STRING" id="1507870.A0A1V8TQY5"/>
<keyword evidence="2" id="KW-0285">Flavoprotein</keyword>
<dbReference type="AlphaFoldDB" id="A0A1V8TQY5"/>
<dbReference type="SUPFAM" id="SSF56425">
    <property type="entry name" value="Succinate dehydrogenase/fumarate reductase flavoprotein, catalytic domain"/>
    <property type="match status" value="1"/>
</dbReference>
<gene>
    <name evidence="6" type="ORF">B0A48_01998</name>
</gene>
<comment type="caution">
    <text evidence="6">The sequence shown here is derived from an EMBL/GenBank/DDBJ whole genome shotgun (WGS) entry which is preliminary data.</text>
</comment>
<dbReference type="EMBL" id="NAJO01000003">
    <property type="protein sequence ID" value="OQO13767.1"/>
    <property type="molecule type" value="Genomic_DNA"/>
</dbReference>
<dbReference type="OrthoDB" id="7777654at2759"/>
<sequence>MATSLHALLDKHWDILILGSGAAALTTALSALTSTSPPPSVLLIDKAPAEWAGGNGYFTAAAYRTAHSGLTGLLPLVSNVPTDLENKIDLAPYTEDDFLGDLDRVTGGRSDENLGKAVVGASWETVKWLKEVGKVDWQLSFRRQAYEVDGRFVFWGGLCLTVPDGGKGLVKGLRERVEELGGVIVHGVAGRELVTDVKGSVVGVKMEIVGDGERKQVQAGSVVMCAGGFEANRELRGKWMGDGWKAAHVRGTPHNTGNMLIASRKLGAKLVGDFSGSGCHSTAWDADSPADGGDREKTNEFTKSGYPLGIMVNVKGERFVDEGVDLRNYTYAKFGRAILEQPEGVAWQIWDQQGVAYLRKEEYRDEIVRKVWADSIDELAAKLGKDGLQDSTRLAQTVKDLNDCIEAFGKEKPDIKLNPSLRDGLSTQSSTRRLELAKSNWAIPIKQGPFLAVKVTSGITFTFGGLSIDPEDAGVLREDSSKIEGLHCAGEMVGGLFYGNYPGGSGLTAGAVFGRRAGKVAAERATRVRDEKQK</sequence>
<keyword evidence="3" id="KW-0274">FAD</keyword>
<evidence type="ECO:0000313" key="6">
    <source>
        <dbReference type="EMBL" id="OQO13767.1"/>
    </source>
</evidence>
<evidence type="ECO:0000313" key="7">
    <source>
        <dbReference type="Proteomes" id="UP000192596"/>
    </source>
</evidence>
<protein>
    <recommendedName>
        <fullName evidence="5">FAD-dependent oxidoreductase 2 FAD-binding domain-containing protein</fullName>
    </recommendedName>
</protein>
<dbReference type="Gene3D" id="3.50.50.60">
    <property type="entry name" value="FAD/NAD(P)-binding domain"/>
    <property type="match status" value="1"/>
</dbReference>
<evidence type="ECO:0000256" key="3">
    <source>
        <dbReference type="ARBA" id="ARBA00022827"/>
    </source>
</evidence>
<organism evidence="6 7">
    <name type="scientific">Cryoendolithus antarcticus</name>
    <dbReference type="NCBI Taxonomy" id="1507870"/>
    <lineage>
        <taxon>Eukaryota</taxon>
        <taxon>Fungi</taxon>
        <taxon>Dikarya</taxon>
        <taxon>Ascomycota</taxon>
        <taxon>Pezizomycotina</taxon>
        <taxon>Dothideomycetes</taxon>
        <taxon>Dothideomycetidae</taxon>
        <taxon>Cladosporiales</taxon>
        <taxon>Cladosporiaceae</taxon>
        <taxon>Cryoendolithus</taxon>
    </lineage>
</organism>
<comment type="cofactor">
    <cofactor evidence="1">
        <name>FAD</name>
        <dbReference type="ChEBI" id="CHEBI:57692"/>
    </cofactor>
</comment>
<dbReference type="InterPro" id="IPR027477">
    <property type="entry name" value="Succ_DH/fumarate_Rdtase_cat_sf"/>
</dbReference>
<dbReference type="GO" id="GO:0016491">
    <property type="term" value="F:oxidoreductase activity"/>
    <property type="evidence" value="ECO:0007669"/>
    <property type="project" value="UniProtKB-KW"/>
</dbReference>
<reference evidence="7" key="1">
    <citation type="submission" date="2017-03" db="EMBL/GenBank/DDBJ databases">
        <title>Genomes of endolithic fungi from Antarctica.</title>
        <authorList>
            <person name="Coleine C."/>
            <person name="Masonjones S."/>
            <person name="Stajich J.E."/>
        </authorList>
    </citation>
    <scope>NUCLEOTIDE SEQUENCE [LARGE SCALE GENOMIC DNA]</scope>
    <source>
        <strain evidence="7">CCFEE 5527</strain>
    </source>
</reference>